<reference evidence="2 3" key="1">
    <citation type="submission" date="2023-11" db="EMBL/GenBank/DDBJ databases">
        <title>An acidophilic fungus is an integral part of prey digestion in a carnivorous sundew plant.</title>
        <authorList>
            <person name="Tsai I.J."/>
        </authorList>
    </citation>
    <scope>NUCLEOTIDE SEQUENCE [LARGE SCALE GENOMIC DNA]</scope>
    <source>
        <strain evidence="2">169a</strain>
    </source>
</reference>
<feature type="region of interest" description="Disordered" evidence="1">
    <location>
        <begin position="181"/>
        <end position="417"/>
    </location>
</feature>
<evidence type="ECO:0000256" key="1">
    <source>
        <dbReference type="SAM" id="MobiDB-lite"/>
    </source>
</evidence>
<gene>
    <name evidence="2" type="ORF">R9X50_00539300</name>
</gene>
<dbReference type="Proteomes" id="UP001303373">
    <property type="component" value="Chromosome 8"/>
</dbReference>
<evidence type="ECO:0000313" key="2">
    <source>
        <dbReference type="EMBL" id="WPH02528.1"/>
    </source>
</evidence>
<feature type="compositionally biased region" description="Polar residues" evidence="1">
    <location>
        <begin position="290"/>
        <end position="322"/>
    </location>
</feature>
<dbReference type="Gene3D" id="1.25.40.10">
    <property type="entry name" value="Tetratricopeptide repeat domain"/>
    <property type="match status" value="1"/>
</dbReference>
<feature type="region of interest" description="Disordered" evidence="1">
    <location>
        <begin position="839"/>
        <end position="901"/>
    </location>
</feature>
<feature type="region of interest" description="Disordered" evidence="1">
    <location>
        <begin position="1"/>
        <end position="23"/>
    </location>
</feature>
<feature type="compositionally biased region" description="Polar residues" evidence="1">
    <location>
        <begin position="207"/>
        <end position="220"/>
    </location>
</feature>
<dbReference type="PANTHER" id="PTHR43628">
    <property type="entry name" value="ACTIVATOR OF C KINASE PROTEIN 1-RELATED"/>
    <property type="match status" value="1"/>
</dbReference>
<protein>
    <recommendedName>
        <fullName evidence="4">Mitosis inhibitor nif1</fullName>
    </recommendedName>
</protein>
<dbReference type="Pfam" id="PF08238">
    <property type="entry name" value="Sel1"/>
    <property type="match status" value="3"/>
</dbReference>
<sequence>MGPRPDDLNFNDHNADDPSAKDAASRFPFYMDLPSPRVGEVPPALSPLDAFALQSRLLARRFQLEAQNGRRISRLPTDTVAEQLANRGGYFRGVNGGSYDNGMGEVPEVQEDTFTSSPTAASDGFVPRSSSRPVSQYPMFENINTRASALVMDNGPKTAPSGMPSFLGQRQQVPDYFAISVPRTSSPEPVEGTTINIEAPSPMVPSLTHSVDSVHSSVQPRTREGTIGSLHSSKSQKSLRSDRGLAPPHSPRFPKSPRSMQSIRSVTQQDSGDDDTASLHSGYAVASARKMSTSSNMSTPQSPFSPHMNTMHRSPSITSEYSMNGGMPPLQRPPPFSNFSRPLSSAGSISRQSIDHRPSVGSRPSVDVRPSTDLPFRQTYNTTQNMTSNPTSRQSSSDDIPRRPSDPNSAPDPTDQSSYVYAKYSLPRGRNVDRNSSGRPGTNEWILQQFDWVDGPTDATAAPGAQAESDGRIERLRQDDQSVPRPVQQPQAPHRGREGSTTSISTVSSTRDKPVVNMPRNQERNNPRPTSPQRPTSAWERSGTGQVGKQRREPPSALELFPPIPANTEQVSPAFSDRVEARPGRSFIPDTSSAIRSHSADARTSHRASLSPSVQTESTDRTVRAIPLHQRALSSDLTPDEHLEIGIQAHSAGQLTKSTYHLRRAAHAGLPTAMLLYALACRHGWGMRANQEDGVMWLRKAIDPSISGSKGGLEDAASTIHLISSQVSSKPSSTASTAQEAKTRKAQLALAVYELGISYMNGWGCTKDRALAVRCYEVAGSWGDCDALAEAGFCYTQGLGVKKDLKRAAGYYRRAADGGMSMAGNSWIYKAKYMDAATSTPSVTSPIPPGSSHSSMGKRDKTGTPTKGDGFNDDKPKSRSRARSIFGGRRRDKDSPAPMPT</sequence>
<feature type="compositionally biased region" description="Polar residues" evidence="1">
    <location>
        <begin position="229"/>
        <end position="238"/>
    </location>
</feature>
<feature type="compositionally biased region" description="Basic and acidic residues" evidence="1">
    <location>
        <begin position="13"/>
        <end position="23"/>
    </location>
</feature>
<dbReference type="InterPro" id="IPR052945">
    <property type="entry name" value="Mitotic_Regulator"/>
</dbReference>
<proteinExistence type="predicted"/>
<organism evidence="2 3">
    <name type="scientific">Acrodontium crateriforme</name>
    <dbReference type="NCBI Taxonomy" id="150365"/>
    <lineage>
        <taxon>Eukaryota</taxon>
        <taxon>Fungi</taxon>
        <taxon>Dikarya</taxon>
        <taxon>Ascomycota</taxon>
        <taxon>Pezizomycotina</taxon>
        <taxon>Dothideomycetes</taxon>
        <taxon>Dothideomycetidae</taxon>
        <taxon>Mycosphaerellales</taxon>
        <taxon>Teratosphaeriaceae</taxon>
        <taxon>Acrodontium</taxon>
    </lineage>
</organism>
<feature type="region of interest" description="Disordered" evidence="1">
    <location>
        <begin position="601"/>
        <end position="621"/>
    </location>
</feature>
<feature type="compositionally biased region" description="Polar residues" evidence="1">
    <location>
        <begin position="607"/>
        <end position="617"/>
    </location>
</feature>
<feature type="compositionally biased region" description="Polar residues" evidence="1">
    <location>
        <begin position="378"/>
        <end position="391"/>
    </location>
</feature>
<dbReference type="GO" id="GO:0010972">
    <property type="term" value="P:negative regulation of G2/M transition of mitotic cell cycle"/>
    <property type="evidence" value="ECO:0007669"/>
    <property type="project" value="TreeGrafter"/>
</dbReference>
<dbReference type="SMART" id="SM00671">
    <property type="entry name" value="SEL1"/>
    <property type="match status" value="3"/>
</dbReference>
<dbReference type="InterPro" id="IPR011990">
    <property type="entry name" value="TPR-like_helical_dom_sf"/>
</dbReference>
<dbReference type="AlphaFoldDB" id="A0AAQ3M986"/>
<feature type="region of interest" description="Disordered" evidence="1">
    <location>
        <begin position="477"/>
        <end position="570"/>
    </location>
</feature>
<dbReference type="SUPFAM" id="SSF81901">
    <property type="entry name" value="HCP-like"/>
    <property type="match status" value="1"/>
</dbReference>
<dbReference type="EMBL" id="CP138587">
    <property type="protein sequence ID" value="WPH02528.1"/>
    <property type="molecule type" value="Genomic_DNA"/>
</dbReference>
<name>A0AAQ3M986_9PEZI</name>
<feature type="compositionally biased region" description="Polar residues" evidence="1">
    <location>
        <begin position="337"/>
        <end position="352"/>
    </location>
</feature>
<feature type="region of interest" description="Disordered" evidence="1">
    <location>
        <begin position="424"/>
        <end position="443"/>
    </location>
</feature>
<feature type="compositionally biased region" description="Polar residues" evidence="1">
    <location>
        <begin position="258"/>
        <end position="270"/>
    </location>
</feature>
<keyword evidence="3" id="KW-1185">Reference proteome</keyword>
<dbReference type="InterPro" id="IPR006597">
    <property type="entry name" value="Sel1-like"/>
</dbReference>
<feature type="compositionally biased region" description="Polar residues" evidence="1">
    <location>
        <begin position="527"/>
        <end position="536"/>
    </location>
</feature>
<dbReference type="GO" id="GO:0032153">
    <property type="term" value="C:cell division site"/>
    <property type="evidence" value="ECO:0007669"/>
    <property type="project" value="TreeGrafter"/>
</dbReference>
<evidence type="ECO:0008006" key="4">
    <source>
        <dbReference type="Google" id="ProtNLM"/>
    </source>
</evidence>
<feature type="compositionally biased region" description="Low complexity" evidence="1">
    <location>
        <begin position="500"/>
        <end position="509"/>
    </location>
</feature>
<accession>A0AAQ3M986</accession>
<evidence type="ECO:0000313" key="3">
    <source>
        <dbReference type="Proteomes" id="UP001303373"/>
    </source>
</evidence>
<dbReference type="PANTHER" id="PTHR43628:SF11">
    <property type="entry name" value="PROTEIN DSF2"/>
    <property type="match status" value="1"/>
</dbReference>